<dbReference type="SMART" id="SM00474">
    <property type="entry name" value="35EXOc"/>
    <property type="match status" value="1"/>
</dbReference>
<organism evidence="2 3">
    <name type="scientific">Paractinoplanes toevensis</name>
    <dbReference type="NCBI Taxonomy" id="571911"/>
    <lineage>
        <taxon>Bacteria</taxon>
        <taxon>Bacillati</taxon>
        <taxon>Actinomycetota</taxon>
        <taxon>Actinomycetes</taxon>
        <taxon>Micromonosporales</taxon>
        <taxon>Micromonosporaceae</taxon>
        <taxon>Paractinoplanes</taxon>
    </lineage>
</organism>
<evidence type="ECO:0000313" key="3">
    <source>
        <dbReference type="Proteomes" id="UP000677082"/>
    </source>
</evidence>
<gene>
    <name evidence="2" type="primary">rnd</name>
    <name evidence="2" type="ORF">Ato02nite_074250</name>
</gene>
<dbReference type="RefSeq" id="WP_213011332.1">
    <property type="nucleotide sequence ID" value="NZ_BOQN01000095.1"/>
</dbReference>
<evidence type="ECO:0000259" key="1">
    <source>
        <dbReference type="SMART" id="SM00474"/>
    </source>
</evidence>
<dbReference type="CDD" id="cd06142">
    <property type="entry name" value="RNaseD_exo"/>
    <property type="match status" value="1"/>
</dbReference>
<dbReference type="Gene3D" id="3.30.420.10">
    <property type="entry name" value="Ribonuclease H-like superfamily/Ribonuclease H"/>
    <property type="match status" value="1"/>
</dbReference>
<sequence length="207" mass="23152">MTVMASVVQNDVGDEVLESLVAAGVVACDIETTGLDPLADQIGTVQLHAAGVGDVILQIGAERPDRLCQLMSDRRVRKVFHHAMFDLRFMVAHWGIFPANIACTKIASKLLEPEVENSCHSLQSLLRRRLGVTISKDQRLSNWLASDLTTEQIRYATADVQHLARLLRVLESELLQRDLQGLFDQCLDFIPARVRLDLGKFPDVFKY</sequence>
<proteinExistence type="predicted"/>
<accession>A0A919THU6</accession>
<feature type="domain" description="3'-5' exonuclease" evidence="1">
    <location>
        <begin position="4"/>
        <end position="175"/>
    </location>
</feature>
<protein>
    <submittedName>
        <fullName evidence="2">Ribonuclease D</fullName>
    </submittedName>
</protein>
<name>A0A919THU6_9ACTN</name>
<dbReference type="GO" id="GO:0008408">
    <property type="term" value="F:3'-5' exonuclease activity"/>
    <property type="evidence" value="ECO:0007669"/>
    <property type="project" value="InterPro"/>
</dbReference>
<dbReference type="PANTHER" id="PTHR47649:SF1">
    <property type="entry name" value="RIBONUCLEASE D"/>
    <property type="match status" value="1"/>
</dbReference>
<dbReference type="GO" id="GO:0006139">
    <property type="term" value="P:nucleobase-containing compound metabolic process"/>
    <property type="evidence" value="ECO:0007669"/>
    <property type="project" value="InterPro"/>
</dbReference>
<dbReference type="Proteomes" id="UP000677082">
    <property type="component" value="Unassembled WGS sequence"/>
</dbReference>
<evidence type="ECO:0000313" key="2">
    <source>
        <dbReference type="EMBL" id="GIM95632.1"/>
    </source>
</evidence>
<comment type="caution">
    <text evidence="2">The sequence shown here is derived from an EMBL/GenBank/DDBJ whole genome shotgun (WGS) entry which is preliminary data.</text>
</comment>
<dbReference type="SUPFAM" id="SSF53098">
    <property type="entry name" value="Ribonuclease H-like"/>
    <property type="match status" value="1"/>
</dbReference>
<dbReference type="GO" id="GO:0003676">
    <property type="term" value="F:nucleic acid binding"/>
    <property type="evidence" value="ECO:0007669"/>
    <property type="project" value="InterPro"/>
</dbReference>
<dbReference type="Pfam" id="PF01612">
    <property type="entry name" value="DNA_pol_A_exo1"/>
    <property type="match status" value="1"/>
</dbReference>
<dbReference type="PANTHER" id="PTHR47649">
    <property type="entry name" value="RIBONUCLEASE D"/>
    <property type="match status" value="1"/>
</dbReference>
<keyword evidence="3" id="KW-1185">Reference proteome</keyword>
<dbReference type="InterPro" id="IPR036397">
    <property type="entry name" value="RNaseH_sf"/>
</dbReference>
<dbReference type="InterPro" id="IPR002562">
    <property type="entry name" value="3'-5'_exonuclease_dom"/>
</dbReference>
<reference evidence="2 3" key="1">
    <citation type="submission" date="2021-03" db="EMBL/GenBank/DDBJ databases">
        <title>Whole genome shotgun sequence of Actinoplanes toevensis NBRC 105298.</title>
        <authorList>
            <person name="Komaki H."/>
            <person name="Tamura T."/>
        </authorList>
    </citation>
    <scope>NUCLEOTIDE SEQUENCE [LARGE SCALE GENOMIC DNA]</scope>
    <source>
        <strain evidence="2 3">NBRC 105298</strain>
    </source>
</reference>
<dbReference type="AlphaFoldDB" id="A0A919THU6"/>
<dbReference type="InterPro" id="IPR051086">
    <property type="entry name" value="RNase_D-like"/>
</dbReference>
<dbReference type="EMBL" id="BOQN01000095">
    <property type="protein sequence ID" value="GIM95632.1"/>
    <property type="molecule type" value="Genomic_DNA"/>
</dbReference>
<dbReference type="InterPro" id="IPR012337">
    <property type="entry name" value="RNaseH-like_sf"/>
</dbReference>